<comment type="caution">
    <text evidence="2">The sequence shown here is derived from an EMBL/GenBank/DDBJ whole genome shotgun (WGS) entry which is preliminary data.</text>
</comment>
<dbReference type="OrthoDB" id="4842004at2"/>
<organism evidence="2 3">
    <name type="scientific">Nostocoides australiense Ben110</name>
    <dbReference type="NCBI Taxonomy" id="1193182"/>
    <lineage>
        <taxon>Bacteria</taxon>
        <taxon>Bacillati</taxon>
        <taxon>Actinomycetota</taxon>
        <taxon>Actinomycetes</taxon>
        <taxon>Micrococcales</taxon>
        <taxon>Intrasporangiaceae</taxon>
        <taxon>Nostocoides</taxon>
    </lineage>
</organism>
<keyword evidence="3" id="KW-1185">Reference proteome</keyword>
<accession>W6JTS8</accession>
<dbReference type="Proteomes" id="UP000035763">
    <property type="component" value="Unassembled WGS sequence"/>
</dbReference>
<evidence type="ECO:0000256" key="1">
    <source>
        <dbReference type="SAM" id="Phobius"/>
    </source>
</evidence>
<keyword evidence="1" id="KW-0812">Transmembrane</keyword>
<dbReference type="EMBL" id="CAJA01000055">
    <property type="protein sequence ID" value="CCH72247.1"/>
    <property type="molecule type" value="Genomic_DNA"/>
</dbReference>
<feature type="transmembrane region" description="Helical" evidence="1">
    <location>
        <begin position="49"/>
        <end position="67"/>
    </location>
</feature>
<dbReference type="RefSeq" id="WP_048697465.1">
    <property type="nucleotide sequence ID" value="NZ_HG764815.1"/>
</dbReference>
<protein>
    <submittedName>
        <fullName evidence="2">Uncharacterized protein</fullName>
    </submittedName>
</protein>
<keyword evidence="1" id="KW-0472">Membrane</keyword>
<sequence>MSTDQTTFDPAVQDQLHTELSYADLPGFDTELLLAQGHRAARRRTMSRVAGATAAVVALAIGGYAVAGNLGLGNGSTPPATGTSTKVDATPVTAKLEPATSLAENGQTIDPGRYGRLAVTWDPAPKTAGSDLTYSTYAEDGTLTTIGGSSTQGLAPNAVSWGTSGPDSHVIVGVLPRSAQRFSVVLPQDPQGGHSSTSAQSALPGSPWQAFGVFFADGGDVDRIVDILWQDTSGRIFDKDGSEVPSVSLGDKAGSRVYLAQRAGVMGIFTADGDHTSSWLDDTDGAARLHPVLDIGRGSAATMDGFFAMLVPAGSSKPQLTPGAKVLGADDPTITPIPGSGQAVLWAHYTATGTSSAPSFTTISWVGPDGTPARVTKY</sequence>
<evidence type="ECO:0000313" key="2">
    <source>
        <dbReference type="EMBL" id="CCH72247.1"/>
    </source>
</evidence>
<reference evidence="2 3" key="1">
    <citation type="journal article" date="2013" name="ISME J.">
        <title>A metabolic model for members of the genus Tetrasphaera involved in enhanced biological phosphorus removal.</title>
        <authorList>
            <person name="Kristiansen R."/>
            <person name="Nguyen H.T.T."/>
            <person name="Saunders A.M."/>
            <person name="Nielsen J.L."/>
            <person name="Wimmer R."/>
            <person name="Le V.Q."/>
            <person name="McIlroy S.J."/>
            <person name="Petrovski S."/>
            <person name="Seviour R.J."/>
            <person name="Calteau A."/>
            <person name="Nielsen K.L."/>
            <person name="Nielsen P.H."/>
        </authorList>
    </citation>
    <scope>NUCLEOTIDE SEQUENCE [LARGE SCALE GENOMIC DNA]</scope>
    <source>
        <strain evidence="2 3">Ben110</strain>
    </source>
</reference>
<proteinExistence type="predicted"/>
<gene>
    <name evidence="2" type="ORF">BN11_1480004</name>
</gene>
<dbReference type="STRING" id="1193182.BN11_1480004"/>
<keyword evidence="1" id="KW-1133">Transmembrane helix</keyword>
<name>W6JTS8_9MICO</name>
<evidence type="ECO:0000313" key="3">
    <source>
        <dbReference type="Proteomes" id="UP000035763"/>
    </source>
</evidence>
<dbReference type="AlphaFoldDB" id="W6JTS8"/>